<evidence type="ECO:0000256" key="1">
    <source>
        <dbReference type="SAM" id="MobiDB-lite"/>
    </source>
</evidence>
<keyword evidence="2" id="KW-0472">Membrane</keyword>
<sequence length="156" mass="15816">MTVSPAKESPILDTLREVVDGATAGKAFGTPVQHDGTLVLPVAKVGGGAGGGSGTGPAPDGQESGGTGGGLGLSAKPLGVYVLKNGRVSWRPAIDVNRIVLGGQIVAITGLLVLRAFLKARAANPGRRARKLPAAVTDAPTAARRRIERLARRATR</sequence>
<name>A0A2T0SG56_9ACTN</name>
<proteinExistence type="predicted"/>
<keyword evidence="4" id="KW-1185">Reference proteome</keyword>
<evidence type="ECO:0000256" key="2">
    <source>
        <dbReference type="SAM" id="Phobius"/>
    </source>
</evidence>
<feature type="region of interest" description="Disordered" evidence="1">
    <location>
        <begin position="49"/>
        <end position="69"/>
    </location>
</feature>
<dbReference type="Pfam" id="PF09579">
    <property type="entry name" value="Spore_YtfJ"/>
    <property type="match status" value="1"/>
</dbReference>
<accession>A0A2T0SG56</accession>
<dbReference type="RefSeq" id="WP_106125647.1">
    <property type="nucleotide sequence ID" value="NZ_PVZG01000002.1"/>
</dbReference>
<dbReference type="EMBL" id="PVZG01000002">
    <property type="protein sequence ID" value="PRY32391.1"/>
    <property type="molecule type" value="Genomic_DNA"/>
</dbReference>
<keyword evidence="2" id="KW-0812">Transmembrane</keyword>
<dbReference type="Proteomes" id="UP000239209">
    <property type="component" value="Unassembled WGS sequence"/>
</dbReference>
<dbReference type="AlphaFoldDB" id="A0A2T0SG56"/>
<dbReference type="OrthoDB" id="3830295at2"/>
<comment type="caution">
    <text evidence="3">The sequence shown here is derived from an EMBL/GenBank/DDBJ whole genome shotgun (WGS) entry which is preliminary data.</text>
</comment>
<dbReference type="InterPro" id="IPR014229">
    <property type="entry name" value="Spore_YtfJ"/>
</dbReference>
<reference evidence="3 4" key="1">
    <citation type="submission" date="2018-03" db="EMBL/GenBank/DDBJ databases">
        <title>Genomic Encyclopedia of Archaeal and Bacterial Type Strains, Phase II (KMG-II): from individual species to whole genera.</title>
        <authorList>
            <person name="Goeker M."/>
        </authorList>
    </citation>
    <scope>NUCLEOTIDE SEQUENCE [LARGE SCALE GENOMIC DNA]</scope>
    <source>
        <strain evidence="3 4">DSM 45348</strain>
    </source>
</reference>
<keyword evidence="2" id="KW-1133">Transmembrane helix</keyword>
<evidence type="ECO:0000313" key="4">
    <source>
        <dbReference type="Proteomes" id="UP000239209"/>
    </source>
</evidence>
<protein>
    <submittedName>
        <fullName evidence="3">Sporulation protein YtfJ</fullName>
    </submittedName>
</protein>
<evidence type="ECO:0000313" key="3">
    <source>
        <dbReference type="EMBL" id="PRY32391.1"/>
    </source>
</evidence>
<gene>
    <name evidence="3" type="ORF">CLV70_102602</name>
</gene>
<feature type="transmembrane region" description="Helical" evidence="2">
    <location>
        <begin position="99"/>
        <end position="118"/>
    </location>
</feature>
<organism evidence="3 4">
    <name type="scientific">Pseudosporangium ferrugineum</name>
    <dbReference type="NCBI Taxonomy" id="439699"/>
    <lineage>
        <taxon>Bacteria</taxon>
        <taxon>Bacillati</taxon>
        <taxon>Actinomycetota</taxon>
        <taxon>Actinomycetes</taxon>
        <taxon>Micromonosporales</taxon>
        <taxon>Micromonosporaceae</taxon>
        <taxon>Pseudosporangium</taxon>
    </lineage>
</organism>